<organism evidence="2 3">
    <name type="scientific">Ceratodon purpureus</name>
    <name type="common">Fire moss</name>
    <name type="synonym">Dicranum purpureum</name>
    <dbReference type="NCBI Taxonomy" id="3225"/>
    <lineage>
        <taxon>Eukaryota</taxon>
        <taxon>Viridiplantae</taxon>
        <taxon>Streptophyta</taxon>
        <taxon>Embryophyta</taxon>
        <taxon>Bryophyta</taxon>
        <taxon>Bryophytina</taxon>
        <taxon>Bryopsida</taxon>
        <taxon>Dicranidae</taxon>
        <taxon>Pseudoditrichales</taxon>
        <taxon>Ditrichaceae</taxon>
        <taxon>Ceratodon</taxon>
    </lineage>
</organism>
<evidence type="ECO:0000256" key="1">
    <source>
        <dbReference type="SAM" id="Phobius"/>
    </source>
</evidence>
<protein>
    <submittedName>
        <fullName evidence="2">Uncharacterized protein</fullName>
    </submittedName>
</protein>
<name>A0A8T0IRY4_CERPU</name>
<evidence type="ECO:0000313" key="3">
    <source>
        <dbReference type="Proteomes" id="UP000822688"/>
    </source>
</evidence>
<comment type="caution">
    <text evidence="2">The sequence shown here is derived from an EMBL/GenBank/DDBJ whole genome shotgun (WGS) entry which is preliminary data.</text>
</comment>
<keyword evidence="1" id="KW-1133">Transmembrane helix</keyword>
<keyword evidence="3" id="KW-1185">Reference proteome</keyword>
<dbReference type="AlphaFoldDB" id="A0A8T0IRY4"/>
<sequence>MLSLSSGLMALSLSLFSSHMMVIRLGLVWGLVTRTAVSRSRVVPLDSPSKRKSWLWLWSENGNEARLLPCCGSGFNADGNTTTTMGAYDRGGKGQGRAQDRQMGPTGDVEVLWSEDRDASPLFYLFFILFFILVFVPILCFLGCVLFLGFVWVFFNLGVLGW</sequence>
<keyword evidence="1" id="KW-0472">Membrane</keyword>
<feature type="transmembrane region" description="Helical" evidence="1">
    <location>
        <begin position="6"/>
        <end position="32"/>
    </location>
</feature>
<evidence type="ECO:0000313" key="2">
    <source>
        <dbReference type="EMBL" id="KAG0585912.1"/>
    </source>
</evidence>
<reference evidence="2" key="1">
    <citation type="submission" date="2020-06" db="EMBL/GenBank/DDBJ databases">
        <title>WGS assembly of Ceratodon purpureus strain R40.</title>
        <authorList>
            <person name="Carey S.B."/>
            <person name="Jenkins J."/>
            <person name="Shu S."/>
            <person name="Lovell J.T."/>
            <person name="Sreedasyam A."/>
            <person name="Maumus F."/>
            <person name="Tiley G.P."/>
            <person name="Fernandez-Pozo N."/>
            <person name="Barry K."/>
            <person name="Chen C."/>
            <person name="Wang M."/>
            <person name="Lipzen A."/>
            <person name="Daum C."/>
            <person name="Saski C.A."/>
            <person name="Payton A.C."/>
            <person name="Mcbreen J.C."/>
            <person name="Conrad R.E."/>
            <person name="Kollar L.M."/>
            <person name="Olsson S."/>
            <person name="Huttunen S."/>
            <person name="Landis J.B."/>
            <person name="Wickett N.J."/>
            <person name="Johnson M.G."/>
            <person name="Rensing S.A."/>
            <person name="Grimwood J."/>
            <person name="Schmutz J."/>
            <person name="Mcdaniel S.F."/>
        </authorList>
    </citation>
    <scope>NUCLEOTIDE SEQUENCE</scope>
    <source>
        <strain evidence="2">R40</strain>
    </source>
</reference>
<proteinExistence type="predicted"/>
<dbReference type="Proteomes" id="UP000822688">
    <property type="component" value="Chromosome 2"/>
</dbReference>
<dbReference type="EMBL" id="CM026422">
    <property type="protein sequence ID" value="KAG0585912.1"/>
    <property type="molecule type" value="Genomic_DNA"/>
</dbReference>
<feature type="transmembrane region" description="Helical" evidence="1">
    <location>
        <begin position="122"/>
        <end position="155"/>
    </location>
</feature>
<accession>A0A8T0IRY4</accession>
<keyword evidence="1" id="KW-0812">Transmembrane</keyword>
<gene>
    <name evidence="2" type="ORF">KC19_2G048900</name>
</gene>